<dbReference type="Pfam" id="PF05050">
    <property type="entry name" value="Methyltransf_21"/>
    <property type="match status" value="1"/>
</dbReference>
<dbReference type="KEGG" id="ncb:C0V82_26455"/>
<evidence type="ECO:0000259" key="1">
    <source>
        <dbReference type="Pfam" id="PF05050"/>
    </source>
</evidence>
<organism evidence="2 3">
    <name type="scientific">Niveispirillum cyanobacteriorum</name>
    <dbReference type="NCBI Taxonomy" id="1612173"/>
    <lineage>
        <taxon>Bacteria</taxon>
        <taxon>Pseudomonadati</taxon>
        <taxon>Pseudomonadota</taxon>
        <taxon>Alphaproteobacteria</taxon>
        <taxon>Rhodospirillales</taxon>
        <taxon>Azospirillaceae</taxon>
        <taxon>Niveispirillum</taxon>
    </lineage>
</organism>
<sequence>MHHIKCFVDIGANCGQSANSFRSLNGSATIFSFEPNPFCFSILSSARIDKFFPMPFGLSDRDEFADLLTPVIDRLLVTPLSTMDINRFAPGAMLDEWINKNHHDRARAFLRQRLAFGEGDRFNLKPEAVKIDVEGHELSVLRGLERTLWRHRPIIFLETNGAEGVDRFLRSMEYRAYTIVHDDGDSAHIRAFSFGANKLPTNLIYIHLAQSQDFSWMYPGLIK</sequence>
<gene>
    <name evidence="2" type="ORF">C0V82_26455</name>
</gene>
<dbReference type="AlphaFoldDB" id="A0A2K9NLM3"/>
<feature type="domain" description="Methyltransferase FkbM" evidence="1">
    <location>
        <begin position="9"/>
        <end position="175"/>
    </location>
</feature>
<protein>
    <recommendedName>
        <fullName evidence="1">Methyltransferase FkbM domain-containing protein</fullName>
    </recommendedName>
</protein>
<dbReference type="InterPro" id="IPR052514">
    <property type="entry name" value="SAM-dependent_MTase"/>
</dbReference>
<keyword evidence="2" id="KW-0614">Plasmid</keyword>
<keyword evidence="3" id="KW-1185">Reference proteome</keyword>
<dbReference type="InterPro" id="IPR006342">
    <property type="entry name" value="FkbM_mtfrase"/>
</dbReference>
<dbReference type="PANTHER" id="PTHR34203">
    <property type="entry name" value="METHYLTRANSFERASE, FKBM FAMILY PROTEIN"/>
    <property type="match status" value="1"/>
</dbReference>
<accession>A0A2K9NLM3</accession>
<evidence type="ECO:0000313" key="3">
    <source>
        <dbReference type="Proteomes" id="UP000234752"/>
    </source>
</evidence>
<dbReference type="InterPro" id="IPR029063">
    <property type="entry name" value="SAM-dependent_MTases_sf"/>
</dbReference>
<dbReference type="SUPFAM" id="SSF53335">
    <property type="entry name" value="S-adenosyl-L-methionine-dependent methyltransferases"/>
    <property type="match status" value="1"/>
</dbReference>
<proteinExistence type="predicted"/>
<dbReference type="Proteomes" id="UP000234752">
    <property type="component" value="Plasmid unnamed3"/>
</dbReference>
<dbReference type="PANTHER" id="PTHR34203:SF15">
    <property type="entry name" value="SLL1173 PROTEIN"/>
    <property type="match status" value="1"/>
</dbReference>
<dbReference type="EMBL" id="CP025615">
    <property type="protein sequence ID" value="AUN33978.1"/>
    <property type="molecule type" value="Genomic_DNA"/>
</dbReference>
<dbReference type="Gene3D" id="3.40.50.150">
    <property type="entry name" value="Vaccinia Virus protein VP39"/>
    <property type="match status" value="1"/>
</dbReference>
<geneLocation type="plasmid" evidence="2 3">
    <name>unnamed3</name>
</geneLocation>
<name>A0A2K9NLM3_9PROT</name>
<reference evidence="2 3" key="1">
    <citation type="submission" date="2017-12" db="EMBL/GenBank/DDBJ databases">
        <title>Genomes of bacteria within cyanobacterial aggregates.</title>
        <authorList>
            <person name="Cai H."/>
        </authorList>
    </citation>
    <scope>NUCLEOTIDE SEQUENCE [LARGE SCALE GENOMIC DNA]</scope>
    <source>
        <strain evidence="2 3">TH16</strain>
        <plasmid evidence="2 3">unnamed3</plasmid>
    </source>
</reference>
<evidence type="ECO:0000313" key="2">
    <source>
        <dbReference type="EMBL" id="AUN33978.1"/>
    </source>
</evidence>